<feature type="region of interest" description="Disordered" evidence="1">
    <location>
        <begin position="42"/>
        <end position="114"/>
    </location>
</feature>
<dbReference type="RefSeq" id="WP_160894474.1">
    <property type="nucleotide sequence ID" value="NZ_WUMU01000012.1"/>
</dbReference>
<evidence type="ECO:0008006" key="4">
    <source>
        <dbReference type="Google" id="ProtNLM"/>
    </source>
</evidence>
<organism evidence="2 3">
    <name type="scientific">Pseudooceanicola albus</name>
    <dbReference type="NCBI Taxonomy" id="2692189"/>
    <lineage>
        <taxon>Bacteria</taxon>
        <taxon>Pseudomonadati</taxon>
        <taxon>Pseudomonadota</taxon>
        <taxon>Alphaproteobacteria</taxon>
        <taxon>Rhodobacterales</taxon>
        <taxon>Paracoccaceae</taxon>
        <taxon>Pseudooceanicola</taxon>
    </lineage>
</organism>
<comment type="caution">
    <text evidence="2">The sequence shown here is derived from an EMBL/GenBank/DDBJ whole genome shotgun (WGS) entry which is preliminary data.</text>
</comment>
<reference evidence="2 3" key="1">
    <citation type="submission" date="2019-12" db="EMBL/GenBank/DDBJ databases">
        <authorList>
            <person name="Li M."/>
        </authorList>
    </citation>
    <scope>NUCLEOTIDE SEQUENCE [LARGE SCALE GENOMIC DNA]</scope>
    <source>
        <strain evidence="2 3">GBMRC 2024</strain>
    </source>
</reference>
<feature type="region of interest" description="Disordered" evidence="1">
    <location>
        <begin position="219"/>
        <end position="253"/>
    </location>
</feature>
<name>A0A6L7G4P4_9RHOB</name>
<evidence type="ECO:0000313" key="3">
    <source>
        <dbReference type="Proteomes" id="UP000477911"/>
    </source>
</evidence>
<gene>
    <name evidence="2" type="ORF">GR170_10870</name>
</gene>
<evidence type="ECO:0000313" key="2">
    <source>
        <dbReference type="EMBL" id="MXN18340.1"/>
    </source>
</evidence>
<dbReference type="EMBL" id="WUMU01000012">
    <property type="protein sequence ID" value="MXN18340.1"/>
    <property type="molecule type" value="Genomic_DNA"/>
</dbReference>
<sequence length="253" mass="25981">MRALTMAVALLGVASCTTMPDSGYNTFGQYEREREMILNAPGNNGNATLQNPSAVSGQPLSAMSSTPGGAQTTAAGGADGDAEDIASQTSQALAGTGGTTPVGEANTAGGAAATGPLGEAVNSYGISEENNFKAVGEQRSIQQDKEFIAKNRAAYQQIEPTALPQRASGDGPNIVTYALQTTQAVGTPLYKRSGFNAEGRYTKNCAKYASPDQAQMAFLSNGGPKKDPQGLDPDGDGFACTWDPTPFRKAAGN</sequence>
<feature type="compositionally biased region" description="Polar residues" evidence="1">
    <location>
        <begin position="42"/>
        <end position="67"/>
    </location>
</feature>
<accession>A0A6L7G4P4</accession>
<keyword evidence="3" id="KW-1185">Reference proteome</keyword>
<dbReference type="AlphaFoldDB" id="A0A6L7G4P4"/>
<protein>
    <recommendedName>
        <fullName evidence="4">Excalibur calcium-binding domain-containing protein</fullName>
    </recommendedName>
</protein>
<evidence type="ECO:0000256" key="1">
    <source>
        <dbReference type="SAM" id="MobiDB-lite"/>
    </source>
</evidence>
<proteinExistence type="predicted"/>
<dbReference type="Proteomes" id="UP000477911">
    <property type="component" value="Unassembled WGS sequence"/>
</dbReference>
<feature type="compositionally biased region" description="Low complexity" evidence="1">
    <location>
        <begin position="103"/>
        <end position="114"/>
    </location>
</feature>
<dbReference type="PROSITE" id="PS51257">
    <property type="entry name" value="PROKAR_LIPOPROTEIN"/>
    <property type="match status" value="1"/>
</dbReference>